<dbReference type="InterPro" id="IPR041588">
    <property type="entry name" value="Integrase_H2C2"/>
</dbReference>
<reference evidence="3 4" key="1">
    <citation type="journal article" date="2024" name="bioRxiv">
        <title>A reference genome for Trichogramma kaykai: A tiny desert-dwelling parasitoid wasp with competing sex-ratio distorters.</title>
        <authorList>
            <person name="Culotta J."/>
            <person name="Lindsey A.R."/>
        </authorList>
    </citation>
    <scope>NUCLEOTIDE SEQUENCE [LARGE SCALE GENOMIC DNA]</scope>
    <source>
        <strain evidence="3 4">KSX58</strain>
    </source>
</reference>
<dbReference type="InterPro" id="IPR043502">
    <property type="entry name" value="DNA/RNA_pol_sf"/>
</dbReference>
<name>A0ABD2WYP9_9HYME</name>
<dbReference type="InterPro" id="IPR008042">
    <property type="entry name" value="Retrotrans_Pao"/>
</dbReference>
<dbReference type="GO" id="GO:0042575">
    <property type="term" value="C:DNA polymerase complex"/>
    <property type="evidence" value="ECO:0007669"/>
    <property type="project" value="UniProtKB-ARBA"/>
</dbReference>
<dbReference type="Pfam" id="PF17921">
    <property type="entry name" value="Integrase_H2C2"/>
    <property type="match status" value="1"/>
</dbReference>
<feature type="region of interest" description="Disordered" evidence="1">
    <location>
        <begin position="1301"/>
        <end position="1358"/>
    </location>
</feature>
<proteinExistence type="predicted"/>
<evidence type="ECO:0000313" key="3">
    <source>
        <dbReference type="EMBL" id="KAL3397662.1"/>
    </source>
</evidence>
<dbReference type="SUPFAM" id="SSF53098">
    <property type="entry name" value="Ribonuclease H-like"/>
    <property type="match status" value="1"/>
</dbReference>
<keyword evidence="4" id="KW-1185">Reference proteome</keyword>
<feature type="domain" description="Integrase catalytic" evidence="2">
    <location>
        <begin position="997"/>
        <end position="1190"/>
    </location>
</feature>
<evidence type="ECO:0000256" key="1">
    <source>
        <dbReference type="SAM" id="MobiDB-lite"/>
    </source>
</evidence>
<dbReference type="Pfam" id="PF18701">
    <property type="entry name" value="DUF5641"/>
    <property type="match status" value="1"/>
</dbReference>
<sequence length="1358" mass="151193">MIVIGDGEQRQEKVRALLDPCSEATLITTSIARRLGAHLKRVQVSISGTSGVPMDSAKVRACLYLHDIARERRLPIEVYGLQRIGIRTPSQPLPPATTQRFQELELADPEPHKPRPVDAILGADVYNKILLPGLIRHGGIIAQCTIFGWILTGRITHMAPTSMSQAAQCTTTMLESAKAPYQDLTELVQRFWELESVPQAHRECPFASECERLFVDGCQRQANGRYIVPLPIKQGEAATLGQSLHHAQAALNSTHRRMQRDSALARAYDHFMTEYVGLGHMREISSQELQSHTGPVCYIPHHGIWQRSDGGNKLRVVFNASKPTSSGVSLNDTLYAGPKLQNDLAVVVTRWRLHRIAFCADIKMMFRQIRIQPAHEHLQRILWSPSPDVPARHYALLSVTYGTASAPYLALRTLKQLCLDEGEKFPEAVHAVKHELYVDDFLSGGQDVHAARMRRDQLISLLRAGGFELKKWVSNDPSLLEDLPPGDRLRPTFLQLSIDGPVNELGVAWNPAADQLTFNTDTAPRQIGNALTKRVALAELARLFDPAGWLAPITVKAKMVIQDLWSSGLGWDDEVPEALCTKWEECREGQRELNKFAIPRWIGANPGDCIQLHAFADASRRAIAAVIYCRVEHTDSTGASTTLIWAKTKLAPARSLRLSAKPPTRMTIPRLELRAALLAARLLQHVAKEIGVPPERCHAWSDSRIVLHWLKSQGPTGNSLVDDYVTHIQELSQKITWRHVPTGDNPADVASRGCSAVDLISDQLWRSGPTWLQKHDTEWPQVQRAPGSDESHKSQVATIHCHATTSTISEEPPLIRRFSSLTKLLRIMTRIHRLLNRRRDPSIPAPLAPLSVAELQREFITCVQMSQRAHLSQEIEQIRREGHVQLKSSLSSLRPFLGDDGCLRVGGRLTHSLLSDEEKHPVILSGKSHLAKLIVDWAHVRGLHGSFRVTLHHTLRRAWIINGRTLVRQLVRQCVTCAKADARPLHQEMAALPAPRVQQNPSFYVTGVDYAGPFNVLQAKGSGVRTLKGYIAIFVCFSSKAVHIELVGDCSTDSFLAALTRFIGRKGPPAQIWSDNGTNFKGANAELKRLLHEAELDWGLVKGSLAERGIAWSFIPPKAPHFGGLWETAVRSTKIHLRRVVGPRHLTYEELSTLLVDIERVLNSRPLTPPLGDLDDLEMITPAHLFLGRSLNSIPQPSKANLNLDPARHWELVRRLRDHFWSRWSKEYLHTLQQRSKWHRPGPDLSIGDVVIIIDPALMRDNGKWPVGRVVNVHPGTDGRVRVATVRTAYGTYTRPIVKLAQLPTMPSPSPEAPARSSSPPAGPDGGRPDNDVPPGRSSPPQTRSRTKAQDKTVAPCG</sequence>
<organism evidence="3 4">
    <name type="scientific">Trichogramma kaykai</name>
    <dbReference type="NCBI Taxonomy" id="54128"/>
    <lineage>
        <taxon>Eukaryota</taxon>
        <taxon>Metazoa</taxon>
        <taxon>Ecdysozoa</taxon>
        <taxon>Arthropoda</taxon>
        <taxon>Hexapoda</taxon>
        <taxon>Insecta</taxon>
        <taxon>Pterygota</taxon>
        <taxon>Neoptera</taxon>
        <taxon>Endopterygota</taxon>
        <taxon>Hymenoptera</taxon>
        <taxon>Apocrita</taxon>
        <taxon>Proctotrupomorpha</taxon>
        <taxon>Chalcidoidea</taxon>
        <taxon>Trichogrammatidae</taxon>
        <taxon>Trichogramma</taxon>
    </lineage>
</organism>
<dbReference type="PANTHER" id="PTHR47331">
    <property type="entry name" value="PHD-TYPE DOMAIN-CONTAINING PROTEIN"/>
    <property type="match status" value="1"/>
</dbReference>
<dbReference type="InterPro" id="IPR040676">
    <property type="entry name" value="DUF5641"/>
</dbReference>
<protein>
    <recommendedName>
        <fullName evidence="2">Integrase catalytic domain-containing protein</fullName>
    </recommendedName>
</protein>
<dbReference type="InterPro" id="IPR012337">
    <property type="entry name" value="RNaseH-like_sf"/>
</dbReference>
<dbReference type="Pfam" id="PF05380">
    <property type="entry name" value="Peptidase_A17"/>
    <property type="match status" value="1"/>
</dbReference>
<dbReference type="PANTHER" id="PTHR47331:SF1">
    <property type="entry name" value="GAG-LIKE PROTEIN"/>
    <property type="match status" value="1"/>
</dbReference>
<gene>
    <name evidence="3" type="ORF">TKK_008747</name>
</gene>
<dbReference type="Gene3D" id="3.30.420.10">
    <property type="entry name" value="Ribonuclease H-like superfamily/Ribonuclease H"/>
    <property type="match status" value="2"/>
</dbReference>
<comment type="caution">
    <text evidence="3">The sequence shown here is derived from an EMBL/GenBank/DDBJ whole genome shotgun (WGS) entry which is preliminary data.</text>
</comment>
<dbReference type="GO" id="GO:0071897">
    <property type="term" value="P:DNA biosynthetic process"/>
    <property type="evidence" value="ECO:0007669"/>
    <property type="project" value="UniProtKB-ARBA"/>
</dbReference>
<dbReference type="SUPFAM" id="SSF56672">
    <property type="entry name" value="DNA/RNA polymerases"/>
    <property type="match status" value="1"/>
</dbReference>
<dbReference type="InterPro" id="IPR001584">
    <property type="entry name" value="Integrase_cat-core"/>
</dbReference>
<dbReference type="Proteomes" id="UP001627154">
    <property type="component" value="Unassembled WGS sequence"/>
</dbReference>
<dbReference type="InterPro" id="IPR036397">
    <property type="entry name" value="RNaseH_sf"/>
</dbReference>
<evidence type="ECO:0000313" key="4">
    <source>
        <dbReference type="Proteomes" id="UP001627154"/>
    </source>
</evidence>
<dbReference type="EMBL" id="JBJJXI010000062">
    <property type="protein sequence ID" value="KAL3397662.1"/>
    <property type="molecule type" value="Genomic_DNA"/>
</dbReference>
<accession>A0ABD2WYP9</accession>
<evidence type="ECO:0000259" key="2">
    <source>
        <dbReference type="PROSITE" id="PS50994"/>
    </source>
</evidence>
<dbReference type="PROSITE" id="PS50994">
    <property type="entry name" value="INTEGRASE"/>
    <property type="match status" value="1"/>
</dbReference>